<organism evidence="3 4">
    <name type="scientific">Natrialba hulunbeirensis JCM 10989</name>
    <dbReference type="NCBI Taxonomy" id="1227493"/>
    <lineage>
        <taxon>Archaea</taxon>
        <taxon>Methanobacteriati</taxon>
        <taxon>Methanobacteriota</taxon>
        <taxon>Stenosarchaea group</taxon>
        <taxon>Halobacteria</taxon>
        <taxon>Halobacteriales</taxon>
        <taxon>Natrialbaceae</taxon>
        <taxon>Natrialba</taxon>
    </lineage>
</organism>
<feature type="transmembrane region" description="Helical" evidence="2">
    <location>
        <begin position="138"/>
        <end position="161"/>
    </location>
</feature>
<evidence type="ECO:0000313" key="3">
    <source>
        <dbReference type="EMBL" id="ELY89485.1"/>
    </source>
</evidence>
<gene>
    <name evidence="3" type="ORF">C483_13193</name>
</gene>
<dbReference type="RefSeq" id="WP_006653810.1">
    <property type="nucleotide sequence ID" value="NZ_AOIM01000036.1"/>
</dbReference>
<feature type="transmembrane region" description="Helical" evidence="2">
    <location>
        <begin position="54"/>
        <end position="75"/>
    </location>
</feature>
<feature type="transmembrane region" description="Helical" evidence="2">
    <location>
        <begin position="26"/>
        <end position="48"/>
    </location>
</feature>
<dbReference type="EMBL" id="AOIM01000036">
    <property type="protein sequence ID" value="ELY89485.1"/>
    <property type="molecule type" value="Genomic_DNA"/>
</dbReference>
<evidence type="ECO:0000256" key="1">
    <source>
        <dbReference type="SAM" id="MobiDB-lite"/>
    </source>
</evidence>
<feature type="transmembrane region" description="Helical" evidence="2">
    <location>
        <begin position="167"/>
        <end position="194"/>
    </location>
</feature>
<sequence length="196" mass="20735">MGSTVDLSAGLDVGTTLEESTGIVRYLLVFVFAMVPAVEPFIVIPVAIGLGLDPLATGIAAFAGSVTAVSLIVVFQHRLRQWWARRRAHDGDGTAGLEYEAERDAASSVESGEPEHNQHTESTGRYGRARRIWDRYGLPGLAVAGPILAGIHLTALLALVVDDRPRVVVAWLTVGLGVWTVGLVAASLLGFALLGL</sequence>
<name>L9ZSP2_9EURY</name>
<comment type="caution">
    <text evidence="3">The sequence shown here is derived from an EMBL/GenBank/DDBJ whole genome shotgun (WGS) entry which is preliminary data.</text>
</comment>
<evidence type="ECO:0000313" key="4">
    <source>
        <dbReference type="Proteomes" id="UP000011519"/>
    </source>
</evidence>
<dbReference type="STRING" id="1227493.C483_13193"/>
<reference evidence="3 4" key="1">
    <citation type="journal article" date="2014" name="PLoS Genet.">
        <title>Phylogenetically driven sequencing of extremely halophilic archaea reveals strategies for static and dynamic osmo-response.</title>
        <authorList>
            <person name="Becker E.A."/>
            <person name="Seitzer P.M."/>
            <person name="Tritt A."/>
            <person name="Larsen D."/>
            <person name="Krusor M."/>
            <person name="Yao A.I."/>
            <person name="Wu D."/>
            <person name="Madern D."/>
            <person name="Eisen J.A."/>
            <person name="Darling A.E."/>
            <person name="Facciotti M.T."/>
        </authorList>
    </citation>
    <scope>NUCLEOTIDE SEQUENCE [LARGE SCALE GENOMIC DNA]</scope>
    <source>
        <strain evidence="3 4">JCM 10989</strain>
    </source>
</reference>
<keyword evidence="2" id="KW-1133">Transmembrane helix</keyword>
<keyword evidence="2" id="KW-0472">Membrane</keyword>
<keyword evidence="2" id="KW-0812">Transmembrane</keyword>
<proteinExistence type="predicted"/>
<dbReference type="PATRIC" id="fig|1227493.4.peg.2641"/>
<accession>L9ZSP2</accession>
<protein>
    <recommendedName>
        <fullName evidence="5">Small multi-drug export protein</fullName>
    </recommendedName>
</protein>
<dbReference type="AlphaFoldDB" id="L9ZSP2"/>
<feature type="region of interest" description="Disordered" evidence="1">
    <location>
        <begin position="104"/>
        <end position="124"/>
    </location>
</feature>
<dbReference type="Proteomes" id="UP000011519">
    <property type="component" value="Unassembled WGS sequence"/>
</dbReference>
<dbReference type="InterPro" id="IPR009577">
    <property type="entry name" value="Sm_multidrug_ex"/>
</dbReference>
<evidence type="ECO:0000256" key="2">
    <source>
        <dbReference type="SAM" id="Phobius"/>
    </source>
</evidence>
<dbReference type="Pfam" id="PF06695">
    <property type="entry name" value="Sm_multidrug_ex"/>
    <property type="match status" value="1"/>
</dbReference>
<keyword evidence="4" id="KW-1185">Reference proteome</keyword>
<evidence type="ECO:0008006" key="5">
    <source>
        <dbReference type="Google" id="ProtNLM"/>
    </source>
</evidence>